<reference evidence="1" key="2">
    <citation type="journal article" date="2023" name="Int. J. Mol. Sci.">
        <title>De Novo Assembly and Annotation of 11 Diverse Shrub Willow (Salix) Genomes Reveals Novel Gene Organization in Sex-Linked Regions.</title>
        <authorList>
            <person name="Hyden B."/>
            <person name="Feng K."/>
            <person name="Yates T.B."/>
            <person name="Jawdy S."/>
            <person name="Cereghino C."/>
            <person name="Smart L.B."/>
            <person name="Muchero W."/>
        </authorList>
    </citation>
    <scope>NUCLEOTIDE SEQUENCE</scope>
    <source>
        <tissue evidence="1">Shoot tip</tissue>
    </source>
</reference>
<accession>A0A9Q0UMM2</accession>
<reference evidence="1" key="1">
    <citation type="submission" date="2022-11" db="EMBL/GenBank/DDBJ databases">
        <authorList>
            <person name="Hyden B.L."/>
            <person name="Feng K."/>
            <person name="Yates T."/>
            <person name="Jawdy S."/>
            <person name="Smart L.B."/>
            <person name="Muchero W."/>
        </authorList>
    </citation>
    <scope>NUCLEOTIDE SEQUENCE</scope>
    <source>
        <tissue evidence="1">Shoot tip</tissue>
    </source>
</reference>
<protein>
    <submittedName>
        <fullName evidence="1">Uncharacterized protein</fullName>
    </submittedName>
</protein>
<sequence>MNGTWQLRPRKIIKNLVEHNSRFIMQLPLDGLIGLSKTTESTGILNGTLETIISNWVIQLTGIFMTS</sequence>
<dbReference type="AlphaFoldDB" id="A0A9Q0UMM2"/>
<dbReference type="EMBL" id="JAPFFM010000011">
    <property type="protein sequence ID" value="KAJ6732741.1"/>
    <property type="molecule type" value="Genomic_DNA"/>
</dbReference>
<evidence type="ECO:0000313" key="1">
    <source>
        <dbReference type="EMBL" id="KAJ6732741.1"/>
    </source>
</evidence>
<name>A0A9Q0UMM2_9ROSI</name>
<comment type="caution">
    <text evidence="1">The sequence shown here is derived from an EMBL/GenBank/DDBJ whole genome shotgun (WGS) entry which is preliminary data.</text>
</comment>
<evidence type="ECO:0000313" key="2">
    <source>
        <dbReference type="Proteomes" id="UP001151752"/>
    </source>
</evidence>
<dbReference type="Proteomes" id="UP001151752">
    <property type="component" value="Chromosome 7"/>
</dbReference>
<proteinExistence type="predicted"/>
<keyword evidence="2" id="KW-1185">Reference proteome</keyword>
<organism evidence="1 2">
    <name type="scientific">Salix koriyanagi</name>
    <dbReference type="NCBI Taxonomy" id="2511006"/>
    <lineage>
        <taxon>Eukaryota</taxon>
        <taxon>Viridiplantae</taxon>
        <taxon>Streptophyta</taxon>
        <taxon>Embryophyta</taxon>
        <taxon>Tracheophyta</taxon>
        <taxon>Spermatophyta</taxon>
        <taxon>Magnoliopsida</taxon>
        <taxon>eudicotyledons</taxon>
        <taxon>Gunneridae</taxon>
        <taxon>Pentapetalae</taxon>
        <taxon>rosids</taxon>
        <taxon>fabids</taxon>
        <taxon>Malpighiales</taxon>
        <taxon>Salicaceae</taxon>
        <taxon>Saliceae</taxon>
        <taxon>Salix</taxon>
    </lineage>
</organism>
<gene>
    <name evidence="1" type="ORF">OIU74_004646</name>
</gene>